<name>A0A1I4GC91_9EURY</name>
<keyword evidence="3" id="KW-1185">Reference proteome</keyword>
<dbReference type="RefSeq" id="WP_089870374.1">
    <property type="nucleotide sequence ID" value="NZ_FOTC01000003.1"/>
</dbReference>
<proteinExistence type="predicted"/>
<feature type="region of interest" description="Disordered" evidence="1">
    <location>
        <begin position="1"/>
        <end position="32"/>
    </location>
</feature>
<feature type="region of interest" description="Disordered" evidence="1">
    <location>
        <begin position="94"/>
        <end position="118"/>
    </location>
</feature>
<organism evidence="2 3">
    <name type="scientific">Halogranum rubrum</name>
    <dbReference type="NCBI Taxonomy" id="553466"/>
    <lineage>
        <taxon>Archaea</taxon>
        <taxon>Methanobacteriati</taxon>
        <taxon>Methanobacteriota</taxon>
        <taxon>Stenosarchaea group</taxon>
        <taxon>Halobacteria</taxon>
        <taxon>Halobacteriales</taxon>
        <taxon>Haloferacaceae</taxon>
    </lineage>
</organism>
<evidence type="ECO:0000313" key="2">
    <source>
        <dbReference type="EMBL" id="SFL27678.1"/>
    </source>
</evidence>
<dbReference type="EMBL" id="FOTC01000003">
    <property type="protein sequence ID" value="SFL27678.1"/>
    <property type="molecule type" value="Genomic_DNA"/>
</dbReference>
<protein>
    <submittedName>
        <fullName evidence="2">Uncharacterized protein</fullName>
    </submittedName>
</protein>
<sequence>MTDTNPRDDDDDESYPEEHDGARLLGTSAEGGVAYYHPDDRLLLETDLGPTELRDDSSGWVNRRELAPGESLSDLVDSIDRSIGFAEMSEYARSHLPGMSASGDEESESATNDGTDRS</sequence>
<dbReference type="STRING" id="553466.SAMN04487950_3193"/>
<reference evidence="3" key="1">
    <citation type="submission" date="2016-10" db="EMBL/GenBank/DDBJ databases">
        <authorList>
            <person name="Varghese N."/>
            <person name="Submissions S."/>
        </authorList>
    </citation>
    <scope>NUCLEOTIDE SEQUENCE [LARGE SCALE GENOMIC DNA]</scope>
    <source>
        <strain evidence="3">CGMCC 1.7738</strain>
    </source>
</reference>
<feature type="compositionally biased region" description="Polar residues" evidence="1">
    <location>
        <begin position="109"/>
        <end position="118"/>
    </location>
</feature>
<evidence type="ECO:0000313" key="3">
    <source>
        <dbReference type="Proteomes" id="UP000199607"/>
    </source>
</evidence>
<accession>A0A1I4GC91</accession>
<gene>
    <name evidence="2" type="ORF">SAMN04487950_3193</name>
</gene>
<dbReference type="Proteomes" id="UP000199607">
    <property type="component" value="Unassembled WGS sequence"/>
</dbReference>
<dbReference type="AlphaFoldDB" id="A0A1I4GC91"/>
<evidence type="ECO:0000256" key="1">
    <source>
        <dbReference type="SAM" id="MobiDB-lite"/>
    </source>
</evidence>